<keyword evidence="1" id="KW-0732">Signal</keyword>
<gene>
    <name evidence="3" type="ORF">F7D25_05285</name>
</gene>
<dbReference type="PROSITE" id="PS51257">
    <property type="entry name" value="PROKAR_LIPOPROTEIN"/>
    <property type="match status" value="1"/>
</dbReference>
<reference evidence="3 4" key="1">
    <citation type="submission" date="2019-09" db="EMBL/GenBank/DDBJ databases">
        <title>Distinct polysaccharide growth profiles of human intestinal Prevotella copri isolates.</title>
        <authorList>
            <person name="Fehlner-Peach H."/>
            <person name="Magnabosco C."/>
            <person name="Raghavan V."/>
            <person name="Scher J.U."/>
            <person name="Tett A."/>
            <person name="Cox L.M."/>
            <person name="Gottsegen C."/>
            <person name="Watters A."/>
            <person name="Wiltshire- Gordon J.D."/>
            <person name="Segata N."/>
            <person name="Bonneau R."/>
            <person name="Littman D.R."/>
        </authorList>
    </citation>
    <scope>NUCLEOTIDE SEQUENCE [LARGE SCALE GENOMIC DNA]</scope>
    <source>
        <strain evidence="4">iAA917</strain>
    </source>
</reference>
<protein>
    <submittedName>
        <fullName evidence="3">Carbohydrate porin</fullName>
    </submittedName>
</protein>
<feature type="chain" id="PRO_5026307104" evidence="1">
    <location>
        <begin position="26"/>
        <end position="175"/>
    </location>
</feature>
<feature type="domain" description="Bacterial Ig-like" evidence="2">
    <location>
        <begin position="64"/>
        <end position="161"/>
    </location>
</feature>
<evidence type="ECO:0000259" key="2">
    <source>
        <dbReference type="Pfam" id="PF20251"/>
    </source>
</evidence>
<feature type="signal peptide" evidence="1">
    <location>
        <begin position="1"/>
        <end position="25"/>
    </location>
</feature>
<evidence type="ECO:0000313" key="4">
    <source>
        <dbReference type="Proteomes" id="UP000477980"/>
    </source>
</evidence>
<evidence type="ECO:0000256" key="1">
    <source>
        <dbReference type="SAM" id="SignalP"/>
    </source>
</evidence>
<organism evidence="3 4">
    <name type="scientific">Segatella copri</name>
    <dbReference type="NCBI Taxonomy" id="165179"/>
    <lineage>
        <taxon>Bacteria</taxon>
        <taxon>Pseudomonadati</taxon>
        <taxon>Bacteroidota</taxon>
        <taxon>Bacteroidia</taxon>
        <taxon>Bacteroidales</taxon>
        <taxon>Prevotellaceae</taxon>
        <taxon>Segatella</taxon>
    </lineage>
</organism>
<dbReference type="RefSeq" id="WP_194256570.1">
    <property type="nucleotide sequence ID" value="NZ_VZAH01000054.1"/>
</dbReference>
<evidence type="ECO:0000313" key="3">
    <source>
        <dbReference type="EMBL" id="MQP13829.1"/>
    </source>
</evidence>
<dbReference type="AlphaFoldDB" id="A0A6G1VK68"/>
<proteinExistence type="predicted"/>
<dbReference type="Pfam" id="PF20251">
    <property type="entry name" value="Big_14"/>
    <property type="match status" value="1"/>
</dbReference>
<dbReference type="InterPro" id="IPR046878">
    <property type="entry name" value="Big_14"/>
</dbReference>
<comment type="caution">
    <text evidence="3">The sequence shown here is derived from an EMBL/GenBank/DDBJ whole genome shotgun (WGS) entry which is preliminary data.</text>
</comment>
<name>A0A6G1VK68_9BACT</name>
<sequence>MSMKINFIFLLGCMIACLLFLSCSVGDKSNSQVTEASALTSSVQENKSEQETKTAKEANSVQGNLGLELSQTHFTNKPQVVTLTITNNSPWTCIVGYEYFIEKENKGWKKIPLKNAAFIEIGLGIRPNTARKFQIDLGNVRQKYTKGTYRIGKKMRIETTEGYRDTTGYCSFNVL</sequence>
<dbReference type="Proteomes" id="UP000477980">
    <property type="component" value="Unassembled WGS sequence"/>
</dbReference>
<dbReference type="EMBL" id="VZAH01000054">
    <property type="protein sequence ID" value="MQP13829.1"/>
    <property type="molecule type" value="Genomic_DNA"/>
</dbReference>
<accession>A0A6G1VK68</accession>